<dbReference type="NCBIfam" id="TIGR01728">
    <property type="entry name" value="SsuA_fam"/>
    <property type="match status" value="1"/>
</dbReference>
<comment type="similarity">
    <text evidence="3">Belongs to the bacterial solute-binding protein SsuA/TauA family.</text>
</comment>
<sequence length="365" mass="37559">MTRTRRLLAALTATAIGLTGCATTGKPANAVHEDQGPATEVRIGYFANVTHAPALVADARGLFEDALGEDVKVTVSVFNAGPAAVEALRGGSVDIAYVGPNPAITGYVTTNGALLRIVAGSTSGGAQLVVDPAVRVVGDLAGATIATPQRGGTQDVAARAYLAEHGLTTDLTGGGDVSLVPTANAQTLQLFTDGRLDGGWLPEPWASRLVLEAGAEVLVDERDLWPGGHFVSTNVVASQEFLGEHPESVQAVLEAHVQALEWLRTHPDEAAGLLNETLAETAGKPLRDDVLDRALGNLTFTPDPLAETLATVFDDGLAAGTTQLPLGIPEDGALDGIYDLRLLNTVLAAHGDSPVDAAGLGKDQP</sequence>
<dbReference type="InterPro" id="IPR044527">
    <property type="entry name" value="NrtA/CpmA_ABC-bd_dom"/>
</dbReference>
<comment type="subcellular location">
    <subcellularLocation>
        <location evidence="2">Cell inner membrane</location>
    </subcellularLocation>
    <subcellularLocation>
        <location evidence="1">Periplasm</location>
    </subcellularLocation>
</comment>
<dbReference type="RefSeq" id="WP_198732671.1">
    <property type="nucleotide sequence ID" value="NZ_JAEINH010000002.1"/>
</dbReference>
<organism evidence="10 11">
    <name type="scientific">Sanguibacter suaedae</name>
    <dbReference type="NCBI Taxonomy" id="2795737"/>
    <lineage>
        <taxon>Bacteria</taxon>
        <taxon>Bacillati</taxon>
        <taxon>Actinomycetota</taxon>
        <taxon>Actinomycetes</taxon>
        <taxon>Micrococcales</taxon>
        <taxon>Sanguibacteraceae</taxon>
        <taxon>Sanguibacter</taxon>
    </lineage>
</organism>
<keyword evidence="4" id="KW-0813">Transport</keyword>
<proteinExistence type="inferred from homology"/>
<evidence type="ECO:0000313" key="10">
    <source>
        <dbReference type="EMBL" id="MBI9114133.1"/>
    </source>
</evidence>
<keyword evidence="8" id="KW-0472">Membrane</keyword>
<evidence type="ECO:0000256" key="7">
    <source>
        <dbReference type="ARBA" id="ARBA00022729"/>
    </source>
</evidence>
<evidence type="ECO:0000256" key="4">
    <source>
        <dbReference type="ARBA" id="ARBA00022448"/>
    </source>
</evidence>
<evidence type="ECO:0000256" key="5">
    <source>
        <dbReference type="ARBA" id="ARBA00022475"/>
    </source>
</evidence>
<dbReference type="GO" id="GO:0042597">
    <property type="term" value="C:periplasmic space"/>
    <property type="evidence" value="ECO:0007669"/>
    <property type="project" value="UniProtKB-SubCell"/>
</dbReference>
<feature type="signal peptide" evidence="9">
    <location>
        <begin position="1"/>
        <end position="22"/>
    </location>
</feature>
<keyword evidence="5" id="KW-1003">Cell membrane</keyword>
<keyword evidence="6" id="KW-0997">Cell inner membrane</keyword>
<dbReference type="GO" id="GO:0042626">
    <property type="term" value="F:ATPase-coupled transmembrane transporter activity"/>
    <property type="evidence" value="ECO:0007669"/>
    <property type="project" value="InterPro"/>
</dbReference>
<name>A0A934M906_9MICO</name>
<evidence type="ECO:0000256" key="3">
    <source>
        <dbReference type="ARBA" id="ARBA00010742"/>
    </source>
</evidence>
<comment type="caution">
    <text evidence="10">The sequence shown here is derived from an EMBL/GenBank/DDBJ whole genome shotgun (WGS) entry which is preliminary data.</text>
</comment>
<dbReference type="InterPro" id="IPR010067">
    <property type="entry name" value="ABC_SsuA_sub-bd"/>
</dbReference>
<keyword evidence="7 9" id="KW-0732">Signal</keyword>
<dbReference type="PANTHER" id="PTHR30024:SF47">
    <property type="entry name" value="TAURINE-BINDING PERIPLASMIC PROTEIN"/>
    <property type="match status" value="1"/>
</dbReference>
<dbReference type="AlphaFoldDB" id="A0A934M906"/>
<reference evidence="10" key="1">
    <citation type="submission" date="2020-12" db="EMBL/GenBank/DDBJ databases">
        <title>Sanguibacter suaedae sp. nov., isolated from Suaeda aralocaspica.</title>
        <authorList>
            <person name="Ma Q."/>
        </authorList>
    </citation>
    <scope>NUCLEOTIDE SEQUENCE</scope>
    <source>
        <strain evidence="10">YZGR15</strain>
    </source>
</reference>
<keyword evidence="11" id="KW-1185">Reference proteome</keyword>
<evidence type="ECO:0000313" key="11">
    <source>
        <dbReference type="Proteomes" id="UP000602087"/>
    </source>
</evidence>
<dbReference type="Pfam" id="PF13379">
    <property type="entry name" value="NMT1_2"/>
    <property type="match status" value="1"/>
</dbReference>
<evidence type="ECO:0000256" key="9">
    <source>
        <dbReference type="SAM" id="SignalP"/>
    </source>
</evidence>
<evidence type="ECO:0000256" key="6">
    <source>
        <dbReference type="ARBA" id="ARBA00022519"/>
    </source>
</evidence>
<feature type="chain" id="PRO_5038646421" evidence="9">
    <location>
        <begin position="23"/>
        <end position="365"/>
    </location>
</feature>
<dbReference type="PANTHER" id="PTHR30024">
    <property type="entry name" value="ALIPHATIC SULFONATES-BINDING PROTEIN-RELATED"/>
    <property type="match status" value="1"/>
</dbReference>
<dbReference type="CDD" id="cd13553">
    <property type="entry name" value="PBP2_NrtA_CpmA_like"/>
    <property type="match status" value="1"/>
</dbReference>
<dbReference type="Gene3D" id="3.40.190.10">
    <property type="entry name" value="Periplasmic binding protein-like II"/>
    <property type="match status" value="2"/>
</dbReference>
<protein>
    <submittedName>
        <fullName evidence="10">ABC transporter substrate-binding protein</fullName>
    </submittedName>
</protein>
<dbReference type="GO" id="GO:0005886">
    <property type="term" value="C:plasma membrane"/>
    <property type="evidence" value="ECO:0007669"/>
    <property type="project" value="UniProtKB-SubCell"/>
</dbReference>
<gene>
    <name evidence="10" type="ORF">JAV76_03785</name>
</gene>
<dbReference type="PROSITE" id="PS51257">
    <property type="entry name" value="PROKAR_LIPOPROTEIN"/>
    <property type="match status" value="1"/>
</dbReference>
<accession>A0A934M906</accession>
<evidence type="ECO:0000256" key="8">
    <source>
        <dbReference type="ARBA" id="ARBA00023136"/>
    </source>
</evidence>
<evidence type="ECO:0000256" key="2">
    <source>
        <dbReference type="ARBA" id="ARBA00004533"/>
    </source>
</evidence>
<dbReference type="EMBL" id="JAEINH010000002">
    <property type="protein sequence ID" value="MBI9114133.1"/>
    <property type="molecule type" value="Genomic_DNA"/>
</dbReference>
<dbReference type="Proteomes" id="UP000602087">
    <property type="component" value="Unassembled WGS sequence"/>
</dbReference>
<dbReference type="SUPFAM" id="SSF53850">
    <property type="entry name" value="Periplasmic binding protein-like II"/>
    <property type="match status" value="1"/>
</dbReference>
<evidence type="ECO:0000256" key="1">
    <source>
        <dbReference type="ARBA" id="ARBA00004418"/>
    </source>
</evidence>